<dbReference type="EMBL" id="AP035768">
    <property type="protein sequence ID" value="BFO16673.1"/>
    <property type="molecule type" value="Genomic_DNA"/>
</dbReference>
<sequence>MLGCGTWPTTGSRRSDEAGAGEVLPVLVDEDRVGGEGGQLIGDERQFAVLDPDPGGGPAGGLRVVGGDDGDRFAVVADLAVGEDGGVLDLQAVVLHVRRQIVVRHHGVDAGGGEGLTGVDRHDLGVGDGGAQNVAPQHVLVPHVGGVRELAGDLEGAVGAEGGLADTALGARALGECGGNTVGRHGQTSSDPRAAARRTASMIFS</sequence>
<name>A0AAT9HGR4_9ACTN</name>
<reference evidence="2" key="1">
    <citation type="submission" date="2024-06" db="EMBL/GenBank/DDBJ databases">
        <authorList>
            <consortium name="consrtm"/>
            <person name="Uemura M."/>
            <person name="Terahara T."/>
        </authorList>
    </citation>
    <scope>NUCLEOTIDE SEQUENCE</scope>
    <source>
        <strain evidence="2">KM77-8</strain>
    </source>
</reference>
<dbReference type="AlphaFoldDB" id="A0AAT9HGR4"/>
<evidence type="ECO:0000256" key="1">
    <source>
        <dbReference type="SAM" id="MobiDB-lite"/>
    </source>
</evidence>
<proteinExistence type="predicted"/>
<organism evidence="2">
    <name type="scientific">Streptomyces haneummycinicus</name>
    <dbReference type="NCBI Taxonomy" id="3074435"/>
    <lineage>
        <taxon>Bacteria</taxon>
        <taxon>Bacillati</taxon>
        <taxon>Actinomycetota</taxon>
        <taxon>Actinomycetes</taxon>
        <taxon>Kitasatosporales</taxon>
        <taxon>Streptomycetaceae</taxon>
        <taxon>Streptomyces</taxon>
    </lineage>
</organism>
<accession>A0AAT9HGR4</accession>
<evidence type="ECO:0000313" key="2">
    <source>
        <dbReference type="EMBL" id="BFO16673.1"/>
    </source>
</evidence>
<protein>
    <submittedName>
        <fullName evidence="2">Uncharacterized protein</fullName>
    </submittedName>
</protein>
<gene>
    <name evidence="2" type="ORF">SHKM778_30610</name>
</gene>
<feature type="region of interest" description="Disordered" evidence="1">
    <location>
        <begin position="181"/>
        <end position="205"/>
    </location>
</feature>
<reference evidence="2" key="2">
    <citation type="submission" date="2024-07" db="EMBL/GenBank/DDBJ databases">
        <title>Streptomyces haneummycinica sp. nov., a new antibiotic-producing actinobacterium isolated from marine sediment.</title>
        <authorList>
            <person name="Uemura M."/>
            <person name="Hamada M."/>
            <person name="Hirano S."/>
            <person name="Kobayashi K."/>
            <person name="Ohshiro T."/>
            <person name="Kobayashi T."/>
            <person name="Terahara T."/>
        </authorList>
    </citation>
    <scope>NUCLEOTIDE SEQUENCE</scope>
    <source>
        <strain evidence="2">KM77-8</strain>
    </source>
</reference>